<evidence type="ECO:0000259" key="7">
    <source>
        <dbReference type="Pfam" id="PF00881"/>
    </source>
</evidence>
<dbReference type="Gene3D" id="3.40.109.10">
    <property type="entry name" value="NADH Oxidase"/>
    <property type="match status" value="1"/>
</dbReference>
<evidence type="ECO:0000256" key="6">
    <source>
        <dbReference type="ARBA" id="ARBA00023002"/>
    </source>
</evidence>
<dbReference type="EC" id="1.5.1.34" evidence="8"/>
<dbReference type="GO" id="GO:0004155">
    <property type="term" value="F:6,7-dihydropteridine reductase activity"/>
    <property type="evidence" value="ECO:0007669"/>
    <property type="project" value="UniProtKB-EC"/>
</dbReference>
<keyword evidence="3" id="KW-0285">Flavoprotein</keyword>
<protein>
    <submittedName>
        <fullName evidence="8">Nitroreductase</fullName>
        <ecNumber evidence="8">1.-.-.-</ecNumber>
        <ecNumber evidence="8">1.5.1.34</ecNumber>
    </submittedName>
</protein>
<name>A0A142B8S8_9GAMM</name>
<dbReference type="CDD" id="cd02149">
    <property type="entry name" value="NfsB-like"/>
    <property type="match status" value="1"/>
</dbReference>
<gene>
    <name evidence="8" type="primary">nfnB</name>
    <name evidence="8" type="ORF">EZMO1_0939</name>
</gene>
<organism evidence="8 9">
    <name type="scientific">Endozoicomonas montiporae CL-33</name>
    <dbReference type="NCBI Taxonomy" id="570277"/>
    <lineage>
        <taxon>Bacteria</taxon>
        <taxon>Pseudomonadati</taxon>
        <taxon>Pseudomonadota</taxon>
        <taxon>Gammaproteobacteria</taxon>
        <taxon>Oceanospirillales</taxon>
        <taxon>Endozoicomonadaceae</taxon>
        <taxon>Endozoicomonas</taxon>
    </lineage>
</organism>
<sequence>MAPLYNTHQRNTILMQELLMTVNIVNLLANRYSTKMFDPNRVADEEKIEILKETLRLAPSSINSQPWHFFVISSAEFREKLVDVCWDSNKGKMTSASHIFIFTAKTDFTPDDVKKVEALTADVRGEPLNETRLAYLNNYLNSMEPAERANWVKHQIYLPLGQLLMSAALLDLDSCPIEGFHPEEMDQLLGLNEKGLTSVAMVAIGHRDPEDFNQPDRTIKARFPMEDVLTEIR</sequence>
<dbReference type="InterPro" id="IPR029479">
    <property type="entry name" value="Nitroreductase"/>
</dbReference>
<evidence type="ECO:0000256" key="4">
    <source>
        <dbReference type="ARBA" id="ARBA00022643"/>
    </source>
</evidence>
<evidence type="ECO:0000256" key="1">
    <source>
        <dbReference type="ARBA" id="ARBA00001917"/>
    </source>
</evidence>
<dbReference type="PANTHER" id="PTHR43673">
    <property type="entry name" value="NAD(P)H NITROREDUCTASE YDGI-RELATED"/>
    <property type="match status" value="1"/>
</dbReference>
<dbReference type="STRING" id="570277.EZMO1_0939"/>
<dbReference type="EMBL" id="CP013251">
    <property type="protein sequence ID" value="AMO55154.1"/>
    <property type="molecule type" value="Genomic_DNA"/>
</dbReference>
<feature type="domain" description="Nitroreductase" evidence="7">
    <location>
        <begin position="29"/>
        <end position="206"/>
    </location>
</feature>
<keyword evidence="5" id="KW-0521">NADP</keyword>
<dbReference type="EC" id="1.-.-.-" evidence="8"/>
<dbReference type="SUPFAM" id="SSF55469">
    <property type="entry name" value="FMN-dependent nitroreductase-like"/>
    <property type="match status" value="1"/>
</dbReference>
<comment type="similarity">
    <text evidence="2">Belongs to the nitroreductase family.</text>
</comment>
<dbReference type="Proteomes" id="UP000071065">
    <property type="component" value="Chromosome"/>
</dbReference>
<dbReference type="KEGG" id="emp:EZMO1_0939"/>
<dbReference type="InterPro" id="IPR033878">
    <property type="entry name" value="NfsB-like"/>
</dbReference>
<dbReference type="PATRIC" id="fig|570277.3.peg.1022"/>
<keyword evidence="4" id="KW-0288">FMN</keyword>
<reference evidence="8 9" key="1">
    <citation type="journal article" date="2016" name="Front. Microbiol.">
        <title>Genomic Insight into the Host-Endosymbiont Relationship of Endozoicomonas montiporae CL-33(T) with its Coral Host.</title>
        <authorList>
            <person name="Ding J.-Y."/>
            <person name="Shiu J.-H."/>
            <person name="Chen W.-M."/>
            <person name="Chiang Y.-R."/>
            <person name="Tang S.-L."/>
        </authorList>
    </citation>
    <scope>NUCLEOTIDE SEQUENCE [LARGE SCALE GENOMIC DNA]</scope>
    <source>
        <strain evidence="8 9">CL-33</strain>
    </source>
</reference>
<comment type="cofactor">
    <cofactor evidence="1">
        <name>FMN</name>
        <dbReference type="ChEBI" id="CHEBI:58210"/>
    </cofactor>
</comment>
<dbReference type="Pfam" id="PF00881">
    <property type="entry name" value="Nitroreductase"/>
    <property type="match status" value="1"/>
</dbReference>
<dbReference type="PANTHER" id="PTHR43673:SF2">
    <property type="entry name" value="NITROREDUCTASE"/>
    <property type="match status" value="1"/>
</dbReference>
<evidence type="ECO:0000313" key="8">
    <source>
        <dbReference type="EMBL" id="AMO55154.1"/>
    </source>
</evidence>
<accession>A0A142B8S8</accession>
<evidence type="ECO:0000256" key="2">
    <source>
        <dbReference type="ARBA" id="ARBA00007118"/>
    </source>
</evidence>
<evidence type="ECO:0000256" key="3">
    <source>
        <dbReference type="ARBA" id="ARBA00022630"/>
    </source>
</evidence>
<evidence type="ECO:0000256" key="5">
    <source>
        <dbReference type="ARBA" id="ARBA00022857"/>
    </source>
</evidence>
<evidence type="ECO:0000313" key="9">
    <source>
        <dbReference type="Proteomes" id="UP000071065"/>
    </source>
</evidence>
<dbReference type="AlphaFoldDB" id="A0A142B8S8"/>
<proteinExistence type="inferred from homology"/>
<keyword evidence="6 8" id="KW-0560">Oxidoreductase</keyword>
<dbReference type="InterPro" id="IPR000415">
    <property type="entry name" value="Nitroreductase-like"/>
</dbReference>